<dbReference type="PANTHER" id="PTHR12982">
    <property type="entry name" value="PHOSPHATIDYLINOSITOL GLYCAN, CLASS C"/>
    <property type="match status" value="1"/>
</dbReference>
<dbReference type="GO" id="GO:0000506">
    <property type="term" value="C:glycosylphosphatidylinositol-N-acetylglucosaminyltransferase (GPI-GnT) complex"/>
    <property type="evidence" value="ECO:0007669"/>
    <property type="project" value="TreeGrafter"/>
</dbReference>
<keyword evidence="4" id="KW-0337">GPI-anchor biosynthesis</keyword>
<comment type="subcellular location">
    <subcellularLocation>
        <location evidence="1">Membrane</location>
        <topology evidence="1">Multi-pass membrane protein</topology>
    </subcellularLocation>
</comment>
<organism evidence="9 10">
    <name type="scientific">Larinioides sclopetarius</name>
    <dbReference type="NCBI Taxonomy" id="280406"/>
    <lineage>
        <taxon>Eukaryota</taxon>
        <taxon>Metazoa</taxon>
        <taxon>Ecdysozoa</taxon>
        <taxon>Arthropoda</taxon>
        <taxon>Chelicerata</taxon>
        <taxon>Arachnida</taxon>
        <taxon>Araneae</taxon>
        <taxon>Araneomorphae</taxon>
        <taxon>Entelegynae</taxon>
        <taxon>Araneoidea</taxon>
        <taxon>Araneidae</taxon>
        <taxon>Larinioides</taxon>
    </lineage>
</organism>
<feature type="transmembrane region" description="Helical" evidence="8">
    <location>
        <begin position="42"/>
        <end position="67"/>
    </location>
</feature>
<sequence>MSTMAENWEKVLYKKQNFPDNYVDASFLSDLKKNVNLHKYTWWEAFTGVSVVTHEISSTVLFVVTYICMKEETFSIRTVVSGAATLLIFCAFLQQWLKNEWWMFKKAQIYEHTKSCIIFLIFSYMFSPILKTLTQSVSTDTVYAMVVLMLIGHVLFHDYGANAAIVSSSLSLNSALFAAVCLASRLPTVQHTFALVLLAVMFFVLLPLIRKKIKDNTNCLLWVTSLFMGTASISLICISVVYAVLYMLLCFCVNLLFPALFIYCQKYKENLFGPWDEAIVKLE</sequence>
<keyword evidence="5 8" id="KW-0812">Transmembrane</keyword>
<dbReference type="Pfam" id="PF06432">
    <property type="entry name" value="GPI2"/>
    <property type="match status" value="1"/>
</dbReference>
<protein>
    <recommendedName>
        <fullName evidence="11">Phosphatidylinositol N-acetylglucosaminyltransferase subunit C</fullName>
    </recommendedName>
</protein>
<dbReference type="GO" id="GO:0006506">
    <property type="term" value="P:GPI anchor biosynthetic process"/>
    <property type="evidence" value="ECO:0007669"/>
    <property type="project" value="UniProtKB-KW"/>
</dbReference>
<keyword evidence="10" id="KW-1185">Reference proteome</keyword>
<comment type="similarity">
    <text evidence="3">Belongs to the PIGC family.</text>
</comment>
<evidence type="ECO:0000256" key="7">
    <source>
        <dbReference type="ARBA" id="ARBA00023136"/>
    </source>
</evidence>
<dbReference type="EMBL" id="CAXIEN010000172">
    <property type="protein sequence ID" value="CAL1283816.1"/>
    <property type="molecule type" value="Genomic_DNA"/>
</dbReference>
<keyword evidence="7 8" id="KW-0472">Membrane</keyword>
<evidence type="ECO:0000256" key="1">
    <source>
        <dbReference type="ARBA" id="ARBA00004141"/>
    </source>
</evidence>
<comment type="pathway">
    <text evidence="2">Glycolipid biosynthesis; glycosylphosphatidylinositol-anchor biosynthesis.</text>
</comment>
<proteinExistence type="inferred from homology"/>
<feature type="transmembrane region" description="Helical" evidence="8">
    <location>
        <begin position="220"/>
        <end position="238"/>
    </location>
</feature>
<accession>A0AAV2AIF9</accession>
<evidence type="ECO:0000256" key="2">
    <source>
        <dbReference type="ARBA" id="ARBA00004687"/>
    </source>
</evidence>
<reference evidence="9 10" key="1">
    <citation type="submission" date="2024-04" db="EMBL/GenBank/DDBJ databases">
        <authorList>
            <person name="Rising A."/>
            <person name="Reimegard J."/>
            <person name="Sonavane S."/>
            <person name="Akerstrom W."/>
            <person name="Nylinder S."/>
            <person name="Hedman E."/>
            <person name="Kallberg Y."/>
        </authorList>
    </citation>
    <scope>NUCLEOTIDE SEQUENCE [LARGE SCALE GENOMIC DNA]</scope>
</reference>
<evidence type="ECO:0008006" key="11">
    <source>
        <dbReference type="Google" id="ProtNLM"/>
    </source>
</evidence>
<evidence type="ECO:0000256" key="8">
    <source>
        <dbReference type="SAM" id="Phobius"/>
    </source>
</evidence>
<dbReference type="PIRSF" id="PIRSF016104">
    <property type="entry name" value="GPI2"/>
    <property type="match status" value="1"/>
</dbReference>
<dbReference type="InterPro" id="IPR009450">
    <property type="entry name" value="Plno_GlcNAc_GPI2"/>
</dbReference>
<dbReference type="Proteomes" id="UP001497382">
    <property type="component" value="Unassembled WGS sequence"/>
</dbReference>
<evidence type="ECO:0000256" key="5">
    <source>
        <dbReference type="ARBA" id="ARBA00022692"/>
    </source>
</evidence>
<evidence type="ECO:0000313" key="9">
    <source>
        <dbReference type="EMBL" id="CAL1283816.1"/>
    </source>
</evidence>
<comment type="caution">
    <text evidence="9">The sequence shown here is derived from an EMBL/GenBank/DDBJ whole genome shotgun (WGS) entry which is preliminary data.</text>
</comment>
<feature type="transmembrane region" description="Helical" evidence="8">
    <location>
        <begin position="244"/>
        <end position="264"/>
    </location>
</feature>
<keyword evidence="6 8" id="KW-1133">Transmembrane helix</keyword>
<gene>
    <name evidence="9" type="ORF">LARSCL_LOCUS12825</name>
</gene>
<feature type="transmembrane region" description="Helical" evidence="8">
    <location>
        <begin position="79"/>
        <end position="97"/>
    </location>
</feature>
<evidence type="ECO:0000313" key="10">
    <source>
        <dbReference type="Proteomes" id="UP001497382"/>
    </source>
</evidence>
<name>A0AAV2AIF9_9ARAC</name>
<dbReference type="AlphaFoldDB" id="A0AAV2AIF9"/>
<dbReference type="PANTHER" id="PTHR12982:SF0">
    <property type="entry name" value="PHOSPHATIDYLINOSITOL N-ACETYLGLUCOSAMINYLTRANSFERASE SUBUNIT C"/>
    <property type="match status" value="1"/>
</dbReference>
<evidence type="ECO:0000256" key="4">
    <source>
        <dbReference type="ARBA" id="ARBA00022502"/>
    </source>
</evidence>
<feature type="transmembrane region" description="Helical" evidence="8">
    <location>
        <begin position="192"/>
        <end position="208"/>
    </location>
</feature>
<evidence type="ECO:0000256" key="6">
    <source>
        <dbReference type="ARBA" id="ARBA00022989"/>
    </source>
</evidence>
<feature type="transmembrane region" description="Helical" evidence="8">
    <location>
        <begin position="136"/>
        <end position="156"/>
    </location>
</feature>
<evidence type="ECO:0000256" key="3">
    <source>
        <dbReference type="ARBA" id="ARBA00008321"/>
    </source>
</evidence>
<feature type="transmembrane region" description="Helical" evidence="8">
    <location>
        <begin position="109"/>
        <end position="130"/>
    </location>
</feature>